<name>A0A6M3LXC7_9ZZZZ</name>
<organism evidence="2">
    <name type="scientific">viral metagenome</name>
    <dbReference type="NCBI Taxonomy" id="1070528"/>
    <lineage>
        <taxon>unclassified sequences</taxon>
        <taxon>metagenomes</taxon>
        <taxon>organismal metagenomes</taxon>
    </lineage>
</organism>
<sequence length="71" mass="8058">MTLRERRDQLGCTQIYLAGVARVAPNLLSFMERQRFLASLSQAKRICEVLECEVEDIAEFSHLVKDTADAT</sequence>
<dbReference type="SMART" id="SM00530">
    <property type="entry name" value="HTH_XRE"/>
    <property type="match status" value="1"/>
</dbReference>
<gene>
    <name evidence="2" type="ORF">MM415B06105_0009</name>
</gene>
<proteinExistence type="predicted"/>
<dbReference type="InterPro" id="IPR001387">
    <property type="entry name" value="Cro/C1-type_HTH"/>
</dbReference>
<dbReference type="Gene3D" id="1.10.260.40">
    <property type="entry name" value="lambda repressor-like DNA-binding domains"/>
    <property type="match status" value="1"/>
</dbReference>
<dbReference type="Pfam" id="PF01381">
    <property type="entry name" value="HTH_3"/>
    <property type="match status" value="1"/>
</dbReference>
<dbReference type="GO" id="GO:0003677">
    <property type="term" value="F:DNA binding"/>
    <property type="evidence" value="ECO:0007669"/>
    <property type="project" value="InterPro"/>
</dbReference>
<dbReference type="InterPro" id="IPR010982">
    <property type="entry name" value="Lambda_DNA-bd_dom_sf"/>
</dbReference>
<evidence type="ECO:0000259" key="1">
    <source>
        <dbReference type="PROSITE" id="PS50943"/>
    </source>
</evidence>
<dbReference type="EMBL" id="MT143507">
    <property type="protein sequence ID" value="QJA97591.1"/>
    <property type="molecule type" value="Genomic_DNA"/>
</dbReference>
<feature type="domain" description="HTH cro/C1-type" evidence="1">
    <location>
        <begin position="3"/>
        <end position="57"/>
    </location>
</feature>
<accession>A0A6M3LXC7</accession>
<reference evidence="2" key="1">
    <citation type="submission" date="2020-03" db="EMBL/GenBank/DDBJ databases">
        <title>The deep terrestrial virosphere.</title>
        <authorList>
            <person name="Holmfeldt K."/>
            <person name="Nilsson E."/>
            <person name="Simone D."/>
            <person name="Lopez-Fernandez M."/>
            <person name="Wu X."/>
            <person name="de Brujin I."/>
            <person name="Lundin D."/>
            <person name="Andersson A."/>
            <person name="Bertilsson S."/>
            <person name="Dopson M."/>
        </authorList>
    </citation>
    <scope>NUCLEOTIDE SEQUENCE</scope>
    <source>
        <strain evidence="2">MM415B06105</strain>
    </source>
</reference>
<dbReference type="PROSITE" id="PS50943">
    <property type="entry name" value="HTH_CROC1"/>
    <property type="match status" value="1"/>
</dbReference>
<dbReference type="SUPFAM" id="SSF47413">
    <property type="entry name" value="lambda repressor-like DNA-binding domains"/>
    <property type="match status" value="1"/>
</dbReference>
<protein>
    <submittedName>
        <fullName evidence="2">Putative DNA binding, helix-turn-helix domain containing protein</fullName>
    </submittedName>
</protein>
<evidence type="ECO:0000313" key="2">
    <source>
        <dbReference type="EMBL" id="QJA97591.1"/>
    </source>
</evidence>
<dbReference type="AlphaFoldDB" id="A0A6M3LXC7"/>